<dbReference type="AlphaFoldDB" id="A0A645GWQ1"/>
<proteinExistence type="predicted"/>
<evidence type="ECO:0000313" key="1">
    <source>
        <dbReference type="EMBL" id="MPN31321.1"/>
    </source>
</evidence>
<comment type="caution">
    <text evidence="1">The sequence shown here is derived from an EMBL/GenBank/DDBJ whole genome shotgun (WGS) entry which is preliminary data.</text>
</comment>
<organism evidence="1">
    <name type="scientific">bioreactor metagenome</name>
    <dbReference type="NCBI Taxonomy" id="1076179"/>
    <lineage>
        <taxon>unclassified sequences</taxon>
        <taxon>metagenomes</taxon>
        <taxon>ecological metagenomes</taxon>
    </lineage>
</organism>
<sequence>MVNTRCISNNQGWSGISLSLGNSFKGLIFISTHGDLCYIYIPIAHGDYAKIFLLGLFPAGRKLGNCRSRSGLRRLTAGIGIYFGIKHQNVYIFAGSQYMIQSAETNIIGPAVTAEYPLGSLY</sequence>
<dbReference type="EMBL" id="VSSQ01082807">
    <property type="protein sequence ID" value="MPN31321.1"/>
    <property type="molecule type" value="Genomic_DNA"/>
</dbReference>
<protein>
    <submittedName>
        <fullName evidence="1">Uncharacterized protein</fullName>
    </submittedName>
</protein>
<reference evidence="1" key="1">
    <citation type="submission" date="2019-08" db="EMBL/GenBank/DDBJ databases">
        <authorList>
            <person name="Kucharzyk K."/>
            <person name="Murdoch R.W."/>
            <person name="Higgins S."/>
            <person name="Loffler F."/>
        </authorList>
    </citation>
    <scope>NUCLEOTIDE SEQUENCE</scope>
</reference>
<gene>
    <name evidence="1" type="ORF">SDC9_178795</name>
</gene>
<accession>A0A645GWQ1</accession>
<name>A0A645GWQ1_9ZZZZ</name>